<keyword evidence="3" id="KW-0804">Transcription</keyword>
<feature type="domain" description="HTH tetR-type" evidence="5">
    <location>
        <begin position="1"/>
        <end position="59"/>
    </location>
</feature>
<evidence type="ECO:0000256" key="2">
    <source>
        <dbReference type="ARBA" id="ARBA00023125"/>
    </source>
</evidence>
<dbReference type="SUPFAM" id="SSF48498">
    <property type="entry name" value="Tetracyclin repressor-like, C-terminal domain"/>
    <property type="match status" value="1"/>
</dbReference>
<dbReference type="InterPro" id="IPR011075">
    <property type="entry name" value="TetR_C"/>
</dbReference>
<organism evidence="6 7">
    <name type="scientific">Rhodococcoides kyotonense</name>
    <dbReference type="NCBI Taxonomy" id="398843"/>
    <lineage>
        <taxon>Bacteria</taxon>
        <taxon>Bacillati</taxon>
        <taxon>Actinomycetota</taxon>
        <taxon>Actinomycetes</taxon>
        <taxon>Mycobacteriales</taxon>
        <taxon>Nocardiaceae</taxon>
        <taxon>Rhodococcoides</taxon>
    </lineage>
</organism>
<dbReference type="InterPro" id="IPR009057">
    <property type="entry name" value="Homeodomain-like_sf"/>
</dbReference>
<dbReference type="STRING" id="398843.A3K89_11415"/>
<keyword evidence="7" id="KW-1185">Reference proteome</keyword>
<dbReference type="SUPFAM" id="SSF46689">
    <property type="entry name" value="Homeodomain-like"/>
    <property type="match status" value="1"/>
</dbReference>
<gene>
    <name evidence="6" type="ORF">SAMN05421642_110197</name>
</gene>
<dbReference type="GO" id="GO:0000976">
    <property type="term" value="F:transcription cis-regulatory region binding"/>
    <property type="evidence" value="ECO:0007669"/>
    <property type="project" value="TreeGrafter"/>
</dbReference>
<evidence type="ECO:0000256" key="3">
    <source>
        <dbReference type="ARBA" id="ARBA00023163"/>
    </source>
</evidence>
<sequence>MRAAVLKAAADRLVDSGFASITFDKVAAQAGTSKMTLYKWWPSPGALAYEAYTTAFDDVLTFEDTGDIVEDLKSQLRSFVSLLTADQSGRVVAELIGAAQSDPALADEFVRSYAGPRRRRAVERLMAARRAGQIAREVDLEVVVDELWGACYLRLLLPTLPLDDDFVDSLVHNVTAGIVR</sequence>
<dbReference type="PANTHER" id="PTHR30055:SF148">
    <property type="entry name" value="TETR-FAMILY TRANSCRIPTIONAL REGULATOR"/>
    <property type="match status" value="1"/>
</dbReference>
<dbReference type="AlphaFoldDB" id="A0A239KJK2"/>
<feature type="DNA-binding region" description="H-T-H motif" evidence="4">
    <location>
        <begin position="22"/>
        <end position="41"/>
    </location>
</feature>
<reference evidence="7" key="1">
    <citation type="submission" date="2017-06" db="EMBL/GenBank/DDBJ databases">
        <authorList>
            <person name="Varghese N."/>
            <person name="Submissions S."/>
        </authorList>
    </citation>
    <scope>NUCLEOTIDE SEQUENCE [LARGE SCALE GENOMIC DNA]</scope>
    <source>
        <strain evidence="7">JCM 23211</strain>
    </source>
</reference>
<dbReference type="Gene3D" id="1.10.10.60">
    <property type="entry name" value="Homeodomain-like"/>
    <property type="match status" value="1"/>
</dbReference>
<dbReference type="Gene3D" id="1.10.357.10">
    <property type="entry name" value="Tetracycline Repressor, domain 2"/>
    <property type="match status" value="1"/>
</dbReference>
<evidence type="ECO:0000256" key="1">
    <source>
        <dbReference type="ARBA" id="ARBA00023015"/>
    </source>
</evidence>
<dbReference type="PROSITE" id="PS50977">
    <property type="entry name" value="HTH_TETR_2"/>
    <property type="match status" value="1"/>
</dbReference>
<keyword evidence="1" id="KW-0805">Transcription regulation</keyword>
<dbReference type="PANTHER" id="PTHR30055">
    <property type="entry name" value="HTH-TYPE TRANSCRIPTIONAL REGULATOR RUTR"/>
    <property type="match status" value="1"/>
</dbReference>
<evidence type="ECO:0000313" key="6">
    <source>
        <dbReference type="EMBL" id="SNT17898.1"/>
    </source>
</evidence>
<dbReference type="Pfam" id="PF00440">
    <property type="entry name" value="TetR_N"/>
    <property type="match status" value="1"/>
</dbReference>
<dbReference type="InterPro" id="IPR050109">
    <property type="entry name" value="HTH-type_TetR-like_transc_reg"/>
</dbReference>
<dbReference type="Pfam" id="PF16859">
    <property type="entry name" value="TetR_C_11"/>
    <property type="match status" value="1"/>
</dbReference>
<evidence type="ECO:0000313" key="7">
    <source>
        <dbReference type="Proteomes" id="UP000198327"/>
    </source>
</evidence>
<protein>
    <submittedName>
        <fullName evidence="6">DNA-binding transcriptional regulator, AcrR family</fullName>
    </submittedName>
</protein>
<proteinExistence type="predicted"/>
<dbReference type="InterPro" id="IPR036271">
    <property type="entry name" value="Tet_transcr_reg_TetR-rel_C_sf"/>
</dbReference>
<evidence type="ECO:0000256" key="4">
    <source>
        <dbReference type="PROSITE-ProRule" id="PRU00335"/>
    </source>
</evidence>
<name>A0A239KJK2_9NOCA</name>
<dbReference type="Proteomes" id="UP000198327">
    <property type="component" value="Unassembled WGS sequence"/>
</dbReference>
<keyword evidence="2 4" id="KW-0238">DNA-binding</keyword>
<dbReference type="GO" id="GO:0003700">
    <property type="term" value="F:DNA-binding transcription factor activity"/>
    <property type="evidence" value="ECO:0007669"/>
    <property type="project" value="TreeGrafter"/>
</dbReference>
<dbReference type="InterPro" id="IPR001647">
    <property type="entry name" value="HTH_TetR"/>
</dbReference>
<dbReference type="EMBL" id="FZOW01000010">
    <property type="protein sequence ID" value="SNT17898.1"/>
    <property type="molecule type" value="Genomic_DNA"/>
</dbReference>
<accession>A0A239KJK2</accession>
<evidence type="ECO:0000259" key="5">
    <source>
        <dbReference type="PROSITE" id="PS50977"/>
    </source>
</evidence>